<feature type="domain" description="Bacterial sugar transferase" evidence="8">
    <location>
        <begin position="242"/>
        <end position="423"/>
    </location>
</feature>
<dbReference type="PANTHER" id="PTHR30576">
    <property type="entry name" value="COLANIC BIOSYNTHESIS UDP-GLUCOSE LIPID CARRIER TRANSFERASE"/>
    <property type="match status" value="1"/>
</dbReference>
<dbReference type="Proteomes" id="UP001472978">
    <property type="component" value="Unassembled WGS sequence"/>
</dbReference>
<keyword evidence="10" id="KW-1185">Reference proteome</keyword>
<keyword evidence="5 7" id="KW-1133">Transmembrane helix</keyword>
<dbReference type="PANTHER" id="PTHR30576:SF0">
    <property type="entry name" value="UNDECAPRENYL-PHOSPHATE N-ACETYLGALACTOSAMINYL 1-PHOSPHATE TRANSFERASE-RELATED"/>
    <property type="match status" value="1"/>
</dbReference>
<comment type="similarity">
    <text evidence="2">Belongs to the bacterial sugar transferase family.</text>
</comment>
<feature type="transmembrane region" description="Helical" evidence="7">
    <location>
        <begin position="86"/>
        <end position="108"/>
    </location>
</feature>
<evidence type="ECO:0000313" key="10">
    <source>
        <dbReference type="Proteomes" id="UP001472978"/>
    </source>
</evidence>
<dbReference type="RefSeq" id="WP_349757788.1">
    <property type="nucleotide sequence ID" value="NZ_JBEGCI010000004.1"/>
</dbReference>
<reference evidence="9 10" key="1">
    <citation type="submission" date="2024-05" db="EMBL/GenBank/DDBJ databases">
        <title>Halomonas sp. CS7 16S ribosomal RNA gene Genome sequencing and assembly.</title>
        <authorList>
            <person name="Yook S."/>
        </authorList>
    </citation>
    <scope>NUCLEOTIDE SEQUENCE [LARGE SCALE GENOMIC DNA]</scope>
    <source>
        <strain evidence="9 10">CS7</strain>
    </source>
</reference>
<organism evidence="9 10">
    <name type="scientific">Halomonas pelophila</name>
    <dbReference type="NCBI Taxonomy" id="3151122"/>
    <lineage>
        <taxon>Bacteria</taxon>
        <taxon>Pseudomonadati</taxon>
        <taxon>Pseudomonadota</taxon>
        <taxon>Gammaproteobacteria</taxon>
        <taxon>Oceanospirillales</taxon>
        <taxon>Halomonadaceae</taxon>
        <taxon>Halomonas</taxon>
    </lineage>
</organism>
<feature type="transmembrane region" description="Helical" evidence="7">
    <location>
        <begin position="114"/>
        <end position="134"/>
    </location>
</feature>
<keyword evidence="6 7" id="KW-0472">Membrane</keyword>
<dbReference type="InterPro" id="IPR017475">
    <property type="entry name" value="EPS_sugar_tfrase"/>
</dbReference>
<dbReference type="NCBIfam" id="TIGR03025">
    <property type="entry name" value="EPS_sugtrans"/>
    <property type="match status" value="1"/>
</dbReference>
<dbReference type="Pfam" id="PF02397">
    <property type="entry name" value="Bac_transf"/>
    <property type="match status" value="1"/>
</dbReference>
<evidence type="ECO:0000256" key="7">
    <source>
        <dbReference type="SAM" id="Phobius"/>
    </source>
</evidence>
<protein>
    <submittedName>
        <fullName evidence="9">Exopolysaccharide biosynthesis polyprenyl glycosylphosphotransferase</fullName>
    </submittedName>
</protein>
<evidence type="ECO:0000256" key="5">
    <source>
        <dbReference type="ARBA" id="ARBA00022989"/>
    </source>
</evidence>
<evidence type="ECO:0000259" key="8">
    <source>
        <dbReference type="Pfam" id="PF02397"/>
    </source>
</evidence>
<dbReference type="InterPro" id="IPR003362">
    <property type="entry name" value="Bact_transf"/>
</dbReference>
<evidence type="ECO:0000256" key="2">
    <source>
        <dbReference type="ARBA" id="ARBA00006464"/>
    </source>
</evidence>
<proteinExistence type="inferred from homology"/>
<gene>
    <name evidence="9" type="ORF">ABE957_06080</name>
</gene>
<evidence type="ECO:0000256" key="6">
    <source>
        <dbReference type="ARBA" id="ARBA00023136"/>
    </source>
</evidence>
<sequence length="429" mass="49495">MEGMDVTYPYERRHSRWYEQFLLGLPFQLLVGLSLVIALPSLERWGWGFWQVLPDHRVNTILAIGVAFVTIVLCLRRFTRFPGVQVAAYIAPTVSLAFLVVVAILFFTREEYTRQVLFTGYLASLIWFFAGYFIGRRYRRLKIAVVPAGQALKLQPSPHVELRHLSSPEPDGTRYDAIVADLRSESLGAEWEKFLAECTLCRIPVYHVRQMQESISGRVRIDHLSENEFGSLLPSAIYASFKRVFDIIGALLLLPALTPIMLVTAFAIRRDSPGPALFLQQRMGYRGVPFKVFKFRSMYIDQRGKGFTDGDDDPRITRVGKVIRKYRLDELPQLLNVLKGEMSFIGPRPESMELSEWYERDVPFFRYRHVVRPGISGWAQVEQGYAAEVDGMITKLQYDFFYIKHFSLWLDILIAFKTLRTIFTGYGSR</sequence>
<keyword evidence="4 7" id="KW-0812">Transmembrane</keyword>
<feature type="transmembrane region" description="Helical" evidence="7">
    <location>
        <begin position="60"/>
        <end position="79"/>
    </location>
</feature>
<keyword evidence="3" id="KW-0808">Transferase</keyword>
<comment type="caution">
    <text evidence="9">The sequence shown here is derived from an EMBL/GenBank/DDBJ whole genome shotgun (WGS) entry which is preliminary data.</text>
</comment>
<dbReference type="EMBL" id="JBEGCI010000004">
    <property type="protein sequence ID" value="MEQ6888242.1"/>
    <property type="molecule type" value="Genomic_DNA"/>
</dbReference>
<name>A0ABV1N3E3_9GAMM</name>
<evidence type="ECO:0000256" key="4">
    <source>
        <dbReference type="ARBA" id="ARBA00022692"/>
    </source>
</evidence>
<feature type="transmembrane region" description="Helical" evidence="7">
    <location>
        <begin position="21"/>
        <end position="40"/>
    </location>
</feature>
<feature type="transmembrane region" description="Helical" evidence="7">
    <location>
        <begin position="244"/>
        <end position="268"/>
    </location>
</feature>
<evidence type="ECO:0000256" key="1">
    <source>
        <dbReference type="ARBA" id="ARBA00004141"/>
    </source>
</evidence>
<accession>A0ABV1N3E3</accession>
<comment type="subcellular location">
    <subcellularLocation>
        <location evidence="1">Membrane</location>
        <topology evidence="1">Multi-pass membrane protein</topology>
    </subcellularLocation>
</comment>
<evidence type="ECO:0000313" key="9">
    <source>
        <dbReference type="EMBL" id="MEQ6888242.1"/>
    </source>
</evidence>
<evidence type="ECO:0000256" key="3">
    <source>
        <dbReference type="ARBA" id="ARBA00022679"/>
    </source>
</evidence>